<gene>
    <name evidence="1" type="ORF">LSAT_V11C200057810</name>
</gene>
<proteinExistence type="predicted"/>
<evidence type="ECO:0000313" key="1">
    <source>
        <dbReference type="EMBL" id="KAJ0220522.1"/>
    </source>
</evidence>
<dbReference type="Proteomes" id="UP000235145">
    <property type="component" value="Unassembled WGS sequence"/>
</dbReference>
<reference evidence="1 2" key="1">
    <citation type="journal article" date="2017" name="Nat. Commun.">
        <title>Genome assembly with in vitro proximity ligation data and whole-genome triplication in lettuce.</title>
        <authorList>
            <person name="Reyes-Chin-Wo S."/>
            <person name="Wang Z."/>
            <person name="Yang X."/>
            <person name="Kozik A."/>
            <person name="Arikit S."/>
            <person name="Song C."/>
            <person name="Xia L."/>
            <person name="Froenicke L."/>
            <person name="Lavelle D.O."/>
            <person name="Truco M.J."/>
            <person name="Xia R."/>
            <person name="Zhu S."/>
            <person name="Xu C."/>
            <person name="Xu H."/>
            <person name="Xu X."/>
            <person name="Cox K."/>
            <person name="Korf I."/>
            <person name="Meyers B.C."/>
            <person name="Michelmore R.W."/>
        </authorList>
    </citation>
    <scope>NUCLEOTIDE SEQUENCE [LARGE SCALE GENOMIC DNA]</scope>
    <source>
        <strain evidence="2">cv. Salinas</strain>
        <tissue evidence="1">Seedlings</tissue>
    </source>
</reference>
<sequence>MILSKRMMPCNPNGPCQPGQVHTRNSYGLRHLILQDQQLIGCRSYQGSISVLHVANARTRDTTLGPVKGKVGISPRSNVSCIHGVFWDFGWL</sequence>
<accession>A0A9R1W627</accession>
<dbReference type="AlphaFoldDB" id="A0A9R1W627"/>
<name>A0A9R1W627_LACSA</name>
<comment type="caution">
    <text evidence="1">The sequence shown here is derived from an EMBL/GenBank/DDBJ whole genome shotgun (WGS) entry which is preliminary data.</text>
</comment>
<evidence type="ECO:0000313" key="2">
    <source>
        <dbReference type="Proteomes" id="UP000235145"/>
    </source>
</evidence>
<dbReference type="EMBL" id="NBSK02000002">
    <property type="protein sequence ID" value="KAJ0220522.1"/>
    <property type="molecule type" value="Genomic_DNA"/>
</dbReference>
<organism evidence="1 2">
    <name type="scientific">Lactuca sativa</name>
    <name type="common">Garden lettuce</name>
    <dbReference type="NCBI Taxonomy" id="4236"/>
    <lineage>
        <taxon>Eukaryota</taxon>
        <taxon>Viridiplantae</taxon>
        <taxon>Streptophyta</taxon>
        <taxon>Embryophyta</taxon>
        <taxon>Tracheophyta</taxon>
        <taxon>Spermatophyta</taxon>
        <taxon>Magnoliopsida</taxon>
        <taxon>eudicotyledons</taxon>
        <taxon>Gunneridae</taxon>
        <taxon>Pentapetalae</taxon>
        <taxon>asterids</taxon>
        <taxon>campanulids</taxon>
        <taxon>Asterales</taxon>
        <taxon>Asteraceae</taxon>
        <taxon>Cichorioideae</taxon>
        <taxon>Cichorieae</taxon>
        <taxon>Lactucinae</taxon>
        <taxon>Lactuca</taxon>
    </lineage>
</organism>
<protein>
    <submittedName>
        <fullName evidence="1">Uncharacterized protein</fullName>
    </submittedName>
</protein>
<keyword evidence="2" id="KW-1185">Reference proteome</keyword>